<sequence length="320" mass="36198">MGKQPSFRPFPLFTGRHAQTITASFLPFTRRLPSITRFVHLPDGERIAMEVSTPKGWKESDPTVVMIHGLCGCHRSSYLVRMTRKLYRQGIRAIRVNLRGCGSGKEYGKKLYHADASEDMYLTLKEIQRDAPHSPVTVVGFSLGGNIILKMAGEYEEKIESLVTKIIAVNPPLDLGSSIAHLSKNRFYERYFMSALREEVTFRHETFEALPPIRISPEMTLLEFDELYIAPQSGQENAAEYYQACSSGRLIHKITVPCHLLFARDDPIVDCHVLEGIDLPEQIEVLITEKGGHLGYLGMPGKEGGFHWMDGLLLRWISQH</sequence>
<dbReference type="Proteomes" id="UP001194714">
    <property type="component" value="Unassembled WGS sequence"/>
</dbReference>
<keyword evidence="4" id="KW-1185">Reference proteome</keyword>
<dbReference type="RefSeq" id="WP_194847520.1">
    <property type="nucleotide sequence ID" value="NZ_JAAEJV010000014.1"/>
</dbReference>
<reference evidence="3 4" key="1">
    <citation type="submission" date="2020-01" db="EMBL/GenBank/DDBJ databases">
        <title>Draft genome sequence of Cand. Neptunochlamydia vexilliferae K9.</title>
        <authorList>
            <person name="Schulz F."/>
            <person name="Koestlbacher S."/>
            <person name="Wascher F."/>
            <person name="Pizzetti I."/>
            <person name="Horn M."/>
        </authorList>
    </citation>
    <scope>NUCLEOTIDE SEQUENCE [LARGE SCALE GENOMIC DNA]</scope>
    <source>
        <strain evidence="3 4">K9</strain>
    </source>
</reference>
<name>A0ABS0AYL8_9BACT</name>
<dbReference type="PIRSF" id="PIRSF005211">
    <property type="entry name" value="Ab_hydro_YheT"/>
    <property type="match status" value="1"/>
</dbReference>
<comment type="similarity">
    <text evidence="1">Belongs to the AB hydrolase superfamily. AB hydrolase 4 family.</text>
</comment>
<dbReference type="InterPro" id="IPR000073">
    <property type="entry name" value="AB_hydrolase_1"/>
</dbReference>
<organism evidence="3 4">
    <name type="scientific">Candidatus Neptunichlamydia vexilliferae</name>
    <dbReference type="NCBI Taxonomy" id="1651774"/>
    <lineage>
        <taxon>Bacteria</taxon>
        <taxon>Pseudomonadati</taxon>
        <taxon>Chlamydiota</taxon>
        <taxon>Chlamydiia</taxon>
        <taxon>Parachlamydiales</taxon>
        <taxon>Simkaniaceae</taxon>
        <taxon>Candidatus Neptunichlamydia</taxon>
    </lineage>
</organism>
<comment type="caution">
    <text evidence="3">The sequence shown here is derived from an EMBL/GenBank/DDBJ whole genome shotgun (WGS) entry which is preliminary data.</text>
</comment>
<evidence type="ECO:0000259" key="2">
    <source>
        <dbReference type="Pfam" id="PF00561"/>
    </source>
</evidence>
<evidence type="ECO:0000256" key="1">
    <source>
        <dbReference type="ARBA" id="ARBA00010884"/>
    </source>
</evidence>
<evidence type="ECO:0000313" key="4">
    <source>
        <dbReference type="Proteomes" id="UP001194714"/>
    </source>
</evidence>
<accession>A0ABS0AYL8</accession>
<dbReference type="PANTHER" id="PTHR10794">
    <property type="entry name" value="ABHYDROLASE DOMAIN-CONTAINING PROTEIN"/>
    <property type="match status" value="1"/>
</dbReference>
<protein>
    <recommendedName>
        <fullName evidence="2">AB hydrolase-1 domain-containing protein</fullName>
    </recommendedName>
</protein>
<dbReference type="SUPFAM" id="SSF53474">
    <property type="entry name" value="alpha/beta-Hydrolases"/>
    <property type="match status" value="1"/>
</dbReference>
<dbReference type="PANTHER" id="PTHR10794:SF94">
    <property type="entry name" value="ESTERASE YHET-RELATED"/>
    <property type="match status" value="1"/>
</dbReference>
<dbReference type="Gene3D" id="3.40.50.1820">
    <property type="entry name" value="alpha/beta hydrolase"/>
    <property type="match status" value="1"/>
</dbReference>
<dbReference type="InterPro" id="IPR029058">
    <property type="entry name" value="AB_hydrolase_fold"/>
</dbReference>
<dbReference type="EMBL" id="JAAEJV010000014">
    <property type="protein sequence ID" value="MBF5059216.1"/>
    <property type="molecule type" value="Genomic_DNA"/>
</dbReference>
<dbReference type="InterPro" id="IPR012020">
    <property type="entry name" value="ABHD4"/>
</dbReference>
<evidence type="ECO:0000313" key="3">
    <source>
        <dbReference type="EMBL" id="MBF5059216.1"/>
    </source>
</evidence>
<dbReference type="Pfam" id="PF00561">
    <property type="entry name" value="Abhydrolase_1"/>
    <property type="match status" value="1"/>
</dbReference>
<dbReference type="InterPro" id="IPR050960">
    <property type="entry name" value="AB_hydrolase_4_sf"/>
</dbReference>
<proteinExistence type="inferred from homology"/>
<gene>
    <name evidence="3" type="ORF">NEPTK9_000724</name>
</gene>
<feature type="domain" description="AB hydrolase-1" evidence="2">
    <location>
        <begin position="62"/>
        <end position="165"/>
    </location>
</feature>